<dbReference type="GO" id="GO:0016020">
    <property type="term" value="C:membrane"/>
    <property type="evidence" value="ECO:0007669"/>
    <property type="project" value="TreeGrafter"/>
</dbReference>
<comment type="catalytic activity">
    <reaction evidence="3">
        <text>a long-chain fatty acid + ATP + CoA = a long-chain fatty acyl-CoA + AMP + diphosphate</text>
        <dbReference type="Rhea" id="RHEA:15421"/>
        <dbReference type="ChEBI" id="CHEBI:30616"/>
        <dbReference type="ChEBI" id="CHEBI:33019"/>
        <dbReference type="ChEBI" id="CHEBI:57287"/>
        <dbReference type="ChEBI" id="CHEBI:57560"/>
        <dbReference type="ChEBI" id="CHEBI:83139"/>
        <dbReference type="ChEBI" id="CHEBI:456215"/>
        <dbReference type="EC" id="6.2.1.3"/>
    </reaction>
    <physiologicalReaction direction="left-to-right" evidence="3">
        <dbReference type="Rhea" id="RHEA:15422"/>
    </physiologicalReaction>
</comment>
<protein>
    <submittedName>
        <fullName evidence="6">Long-chain acyl-CoA synthetase</fullName>
    </submittedName>
</protein>
<evidence type="ECO:0000259" key="5">
    <source>
        <dbReference type="Pfam" id="PF00501"/>
    </source>
</evidence>
<evidence type="ECO:0000313" key="7">
    <source>
        <dbReference type="Proteomes" id="UP000198817"/>
    </source>
</evidence>
<feature type="domain" description="AMP-dependent synthetase/ligase" evidence="5">
    <location>
        <begin position="56"/>
        <end position="432"/>
    </location>
</feature>
<feature type="compositionally biased region" description="Low complexity" evidence="4">
    <location>
        <begin position="532"/>
        <end position="541"/>
    </location>
</feature>
<dbReference type="Pfam" id="PF00501">
    <property type="entry name" value="AMP-binding"/>
    <property type="match status" value="1"/>
</dbReference>
<feature type="region of interest" description="Disordered" evidence="4">
    <location>
        <begin position="582"/>
        <end position="605"/>
    </location>
</feature>
<dbReference type="AlphaFoldDB" id="A0A1I7GHM0"/>
<dbReference type="Gene3D" id="3.40.50.12780">
    <property type="entry name" value="N-terminal domain of ligase-like"/>
    <property type="match status" value="1"/>
</dbReference>
<reference evidence="6 7" key="1">
    <citation type="submission" date="2016-10" db="EMBL/GenBank/DDBJ databases">
        <authorList>
            <person name="de Groot N.N."/>
        </authorList>
    </citation>
    <scope>NUCLEOTIDE SEQUENCE [LARGE SCALE GENOMIC DNA]</scope>
    <source>
        <strain evidence="6 7">KHGC13</strain>
    </source>
</reference>
<dbReference type="STRING" id="155865.SAMN05216515_1097"/>
<keyword evidence="1" id="KW-0547">Nucleotide-binding</keyword>
<dbReference type="InterPro" id="IPR000873">
    <property type="entry name" value="AMP-dep_synth/lig_dom"/>
</dbReference>
<dbReference type="InterPro" id="IPR042099">
    <property type="entry name" value="ANL_N_sf"/>
</dbReference>
<dbReference type="Gene3D" id="3.30.300.30">
    <property type="match status" value="1"/>
</dbReference>
<dbReference type="GO" id="GO:0005524">
    <property type="term" value="F:ATP binding"/>
    <property type="evidence" value="ECO:0007669"/>
    <property type="project" value="UniProtKB-KW"/>
</dbReference>
<feature type="region of interest" description="Disordered" evidence="4">
    <location>
        <begin position="527"/>
        <end position="565"/>
    </location>
</feature>
<dbReference type="PANTHER" id="PTHR43272:SF33">
    <property type="entry name" value="AMP-BINDING DOMAIN-CONTAINING PROTEIN-RELATED"/>
    <property type="match status" value="1"/>
</dbReference>
<accession>A0A1I7GHM0</accession>
<feature type="compositionally biased region" description="Basic residues" evidence="4">
    <location>
        <begin position="595"/>
        <end position="605"/>
    </location>
</feature>
<dbReference type="PROSITE" id="PS00455">
    <property type="entry name" value="AMP_BINDING"/>
    <property type="match status" value="1"/>
</dbReference>
<dbReference type="PANTHER" id="PTHR43272">
    <property type="entry name" value="LONG-CHAIN-FATTY-ACID--COA LIGASE"/>
    <property type="match status" value="1"/>
</dbReference>
<gene>
    <name evidence="6" type="ORF">SAMN05216508_1077</name>
</gene>
<dbReference type="GO" id="GO:0004467">
    <property type="term" value="F:long-chain fatty acid-CoA ligase activity"/>
    <property type="evidence" value="ECO:0007669"/>
    <property type="project" value="UniProtKB-EC"/>
</dbReference>
<keyword evidence="7" id="KW-1185">Reference proteome</keyword>
<evidence type="ECO:0000256" key="1">
    <source>
        <dbReference type="ARBA" id="ARBA00022741"/>
    </source>
</evidence>
<dbReference type="Proteomes" id="UP000198817">
    <property type="component" value="Unassembled WGS sequence"/>
</dbReference>
<dbReference type="InterPro" id="IPR045851">
    <property type="entry name" value="AMP-bd_C_sf"/>
</dbReference>
<sequence>MEIMTNGNIRIPQMKPQYEAREHRDFRALANYAALEYTNSDAFIIKTRKATKTSPAEYRHVTFREFRAEINWLGTAMKNRGWTGRRIALLGENCYEYVLAHFSILGGIGISIPLDKGLKEEETFSSLERSGAKVLIFDAKHLPLVRRLQEMNAPVEAYVCMNDHTADFLSIRELLEEGRRAFRAGDTDYTTLPIDPDETAIMVFTSGTTSRAKAVMLSQHNVLYNVYAMQRTTGIRRGDMNMAFLPYHHTYGSGGQTLMIACGASTAFPEGLKYIQKNMQEYHVSIFIGVPLLIEAMWKRIIRGIEKEGKIASFQKGVRLTRRMLKLHIDLRRRVFREIHEQLGGNLRFIFSGASALDPRIQRGWETIGVRVIQGYGMTESSPVITTEDPKNRRAGSIGKALYGVDLELTRPNRDGIGELIVRSPSVMLGYYEDPEETAKALENGWLHTGDLARIDEDGFVYLTGRSKNVIVLKNGKNVYPEELEALIQKIPYVTECLVTGEPRHRDGNHKDLAIKALIVYDPDRMADEAGPETAGAEAPGSAGGAAGNAKGNPESPETRVKADIEAINRTLPNYKQILRLEVTDQPLEKTTTGKIKRQQKQQNH</sequence>
<keyword evidence="2" id="KW-0067">ATP-binding</keyword>
<dbReference type="EMBL" id="FPBT01000007">
    <property type="protein sequence ID" value="SFU47960.1"/>
    <property type="molecule type" value="Genomic_DNA"/>
</dbReference>
<proteinExistence type="predicted"/>
<evidence type="ECO:0000256" key="3">
    <source>
        <dbReference type="ARBA" id="ARBA00024484"/>
    </source>
</evidence>
<dbReference type="SUPFAM" id="SSF56801">
    <property type="entry name" value="Acetyl-CoA synthetase-like"/>
    <property type="match status" value="1"/>
</dbReference>
<evidence type="ECO:0000256" key="4">
    <source>
        <dbReference type="SAM" id="MobiDB-lite"/>
    </source>
</evidence>
<dbReference type="InterPro" id="IPR020845">
    <property type="entry name" value="AMP-binding_CS"/>
</dbReference>
<evidence type="ECO:0000313" key="6">
    <source>
        <dbReference type="EMBL" id="SFU47960.1"/>
    </source>
</evidence>
<name>A0A1I7GHM0_9FIRM</name>
<evidence type="ECO:0000256" key="2">
    <source>
        <dbReference type="ARBA" id="ARBA00022840"/>
    </source>
</evidence>
<organism evidence="6 7">
    <name type="scientific">Eubacterium pyruvativorans</name>
    <dbReference type="NCBI Taxonomy" id="155865"/>
    <lineage>
        <taxon>Bacteria</taxon>
        <taxon>Bacillati</taxon>
        <taxon>Bacillota</taxon>
        <taxon>Clostridia</taxon>
        <taxon>Eubacteriales</taxon>
        <taxon>Eubacteriaceae</taxon>
        <taxon>Eubacterium</taxon>
    </lineage>
</organism>
<dbReference type="RefSeq" id="WP_177207400.1">
    <property type="nucleotide sequence ID" value="NZ_FOWF01000009.1"/>
</dbReference>